<keyword evidence="2" id="KW-1185">Reference proteome</keyword>
<gene>
    <name evidence="1" type="ORF">IPOD504_LOCUS12144</name>
</gene>
<reference evidence="1" key="1">
    <citation type="submission" date="2022-03" db="EMBL/GenBank/DDBJ databases">
        <authorList>
            <person name="Martin H S."/>
        </authorList>
    </citation>
    <scope>NUCLEOTIDE SEQUENCE</scope>
</reference>
<organism evidence="1 2">
    <name type="scientific">Iphiclides podalirius</name>
    <name type="common">scarce swallowtail</name>
    <dbReference type="NCBI Taxonomy" id="110791"/>
    <lineage>
        <taxon>Eukaryota</taxon>
        <taxon>Metazoa</taxon>
        <taxon>Ecdysozoa</taxon>
        <taxon>Arthropoda</taxon>
        <taxon>Hexapoda</taxon>
        <taxon>Insecta</taxon>
        <taxon>Pterygota</taxon>
        <taxon>Neoptera</taxon>
        <taxon>Endopterygota</taxon>
        <taxon>Lepidoptera</taxon>
        <taxon>Glossata</taxon>
        <taxon>Ditrysia</taxon>
        <taxon>Papilionoidea</taxon>
        <taxon>Papilionidae</taxon>
        <taxon>Papilioninae</taxon>
        <taxon>Iphiclides</taxon>
    </lineage>
</organism>
<evidence type="ECO:0000313" key="2">
    <source>
        <dbReference type="Proteomes" id="UP000837857"/>
    </source>
</evidence>
<dbReference type="EMBL" id="OW152815">
    <property type="protein sequence ID" value="CAH2062738.1"/>
    <property type="molecule type" value="Genomic_DNA"/>
</dbReference>
<sequence>MENNTLAPKSEWIVHRAGSAPAWRYVTHRGGDPLRRAFAEKSRACRDVTPAVRAAWKAERRDVTRWPTAATRPTRLESGFIIENRRRTSHIPTDRRRGNTYIKWP</sequence>
<name>A0ABN8ITC7_9NEOP</name>
<feature type="non-terminal residue" evidence="1">
    <location>
        <position position="105"/>
    </location>
</feature>
<protein>
    <submittedName>
        <fullName evidence="1">Uncharacterized protein</fullName>
    </submittedName>
</protein>
<evidence type="ECO:0000313" key="1">
    <source>
        <dbReference type="EMBL" id="CAH2062738.1"/>
    </source>
</evidence>
<dbReference type="Proteomes" id="UP000837857">
    <property type="component" value="Chromosome 3"/>
</dbReference>
<accession>A0ABN8ITC7</accession>
<proteinExistence type="predicted"/>